<comment type="caution">
    <text evidence="2">The sequence shown here is derived from an EMBL/GenBank/DDBJ whole genome shotgun (WGS) entry which is preliminary data.</text>
</comment>
<keyword evidence="3" id="KW-1185">Reference proteome</keyword>
<protein>
    <submittedName>
        <fullName evidence="2">YgaB family protein</fullName>
    </submittedName>
</protein>
<proteinExistence type="predicted"/>
<organism evidence="2 3">
    <name type="scientific">Bacillus seohaeanensis</name>
    <dbReference type="NCBI Taxonomy" id="284580"/>
    <lineage>
        <taxon>Bacteria</taxon>
        <taxon>Bacillati</taxon>
        <taxon>Bacillota</taxon>
        <taxon>Bacilli</taxon>
        <taxon>Bacillales</taxon>
        <taxon>Bacillaceae</taxon>
        <taxon>Bacillus</taxon>
    </lineage>
</organism>
<reference evidence="3" key="1">
    <citation type="journal article" date="2019" name="Int. J. Syst. Evol. Microbiol.">
        <title>The Global Catalogue of Microorganisms (GCM) 10K type strain sequencing project: providing services to taxonomists for standard genome sequencing and annotation.</title>
        <authorList>
            <consortium name="The Broad Institute Genomics Platform"/>
            <consortium name="The Broad Institute Genome Sequencing Center for Infectious Disease"/>
            <person name="Wu L."/>
            <person name="Ma J."/>
        </authorList>
    </citation>
    <scope>NUCLEOTIDE SEQUENCE [LARGE SCALE GENOMIC DNA]</scope>
    <source>
        <strain evidence="3">KCTC 3913</strain>
    </source>
</reference>
<accession>A0ABW5RPX7</accession>
<dbReference type="EMBL" id="JBHUMF010000012">
    <property type="protein sequence ID" value="MFD2680161.1"/>
    <property type="molecule type" value="Genomic_DNA"/>
</dbReference>
<evidence type="ECO:0000256" key="1">
    <source>
        <dbReference type="SAM" id="Coils"/>
    </source>
</evidence>
<evidence type="ECO:0000313" key="3">
    <source>
        <dbReference type="Proteomes" id="UP001597506"/>
    </source>
</evidence>
<dbReference type="Pfam" id="PF14182">
    <property type="entry name" value="YgaB"/>
    <property type="match status" value="1"/>
</dbReference>
<gene>
    <name evidence="2" type="ORF">ACFSUL_05280</name>
</gene>
<sequence>MMEFNQLVADQVKTMDKLLFLESEIERCQKLEAELAELQQLTEVQSVTIEINQMKEELKAIQSVFQEQTEQIVLTYQQEKLSV</sequence>
<dbReference type="Proteomes" id="UP001597506">
    <property type="component" value="Unassembled WGS sequence"/>
</dbReference>
<feature type="coiled-coil region" evidence="1">
    <location>
        <begin position="21"/>
        <end position="71"/>
    </location>
</feature>
<keyword evidence="1" id="KW-0175">Coiled coil</keyword>
<name>A0ABW5RPX7_9BACI</name>
<dbReference type="RefSeq" id="WP_377933366.1">
    <property type="nucleotide sequence ID" value="NZ_JBHUMF010000012.1"/>
</dbReference>
<evidence type="ECO:0000313" key="2">
    <source>
        <dbReference type="EMBL" id="MFD2680161.1"/>
    </source>
</evidence>
<dbReference type="InterPro" id="IPR025572">
    <property type="entry name" value="YgaB"/>
</dbReference>